<evidence type="ECO:0000313" key="3">
    <source>
        <dbReference type="Proteomes" id="UP000186601"/>
    </source>
</evidence>
<dbReference type="PANTHER" id="PTHR38705:SF1">
    <property type="entry name" value="PROTEIN RDS1"/>
    <property type="match status" value="1"/>
</dbReference>
<keyword evidence="3" id="KW-1185">Reference proteome</keyword>
<name>A0A2R6NQB1_9APHY</name>
<sequence>MFTFSLLLAAFATQCAFAAPNLVKRCTPSNSTSTPSSTNVTAVTGTLYYYVNAFYASCSQLQLPDTQVLQFALNLEYLESTFYSRGLSQFNETDFENAGFDSSVRERFVQISEHEATHVKLLQSVLGSDAPEPCNYTL</sequence>
<accession>A0A2R6NQB1</accession>
<comment type="caution">
    <text evidence="2">The sequence shown here is derived from an EMBL/GenBank/DDBJ whole genome shotgun (WGS) entry which is preliminary data.</text>
</comment>
<dbReference type="EMBL" id="MLYV02000961">
    <property type="protein sequence ID" value="PSR74734.1"/>
    <property type="molecule type" value="Genomic_DNA"/>
</dbReference>
<keyword evidence="1" id="KW-0732">Signal</keyword>
<dbReference type="PANTHER" id="PTHR38705">
    <property type="entry name" value="PROTEIN RDS1"/>
    <property type="match status" value="1"/>
</dbReference>
<dbReference type="AlphaFoldDB" id="A0A2R6NQB1"/>
<reference evidence="2 3" key="1">
    <citation type="submission" date="2018-02" db="EMBL/GenBank/DDBJ databases">
        <title>Genome sequence of the basidiomycete white-rot fungus Phlebia centrifuga.</title>
        <authorList>
            <person name="Granchi Z."/>
            <person name="Peng M."/>
            <person name="de Vries R.P."/>
            <person name="Hilden K."/>
            <person name="Makela M.R."/>
            <person name="Grigoriev I."/>
            <person name="Riley R."/>
        </authorList>
    </citation>
    <scope>NUCLEOTIDE SEQUENCE [LARGE SCALE GENOMIC DNA]</scope>
    <source>
        <strain evidence="2 3">FBCC195</strain>
    </source>
</reference>
<organism evidence="2 3">
    <name type="scientific">Hermanssonia centrifuga</name>
    <dbReference type="NCBI Taxonomy" id="98765"/>
    <lineage>
        <taxon>Eukaryota</taxon>
        <taxon>Fungi</taxon>
        <taxon>Dikarya</taxon>
        <taxon>Basidiomycota</taxon>
        <taxon>Agaricomycotina</taxon>
        <taxon>Agaricomycetes</taxon>
        <taxon>Polyporales</taxon>
        <taxon>Meruliaceae</taxon>
        <taxon>Hermanssonia</taxon>
    </lineage>
</organism>
<dbReference type="Proteomes" id="UP000186601">
    <property type="component" value="Unassembled WGS sequence"/>
</dbReference>
<evidence type="ECO:0000313" key="2">
    <source>
        <dbReference type="EMBL" id="PSR74734.1"/>
    </source>
</evidence>
<dbReference type="Pfam" id="PF13668">
    <property type="entry name" value="Ferritin_2"/>
    <property type="match status" value="1"/>
</dbReference>
<feature type="signal peptide" evidence="1">
    <location>
        <begin position="1"/>
        <end position="18"/>
    </location>
</feature>
<proteinExistence type="predicted"/>
<dbReference type="STRING" id="98765.A0A2R6NQB1"/>
<gene>
    <name evidence="2" type="ORF">PHLCEN_2v9613</name>
</gene>
<evidence type="ECO:0008006" key="4">
    <source>
        <dbReference type="Google" id="ProtNLM"/>
    </source>
</evidence>
<feature type="chain" id="PRO_5015307088" description="Ferritin" evidence="1">
    <location>
        <begin position="19"/>
        <end position="138"/>
    </location>
</feature>
<dbReference type="InterPro" id="IPR039254">
    <property type="entry name" value="Rds1"/>
</dbReference>
<dbReference type="OrthoDB" id="1001765at2759"/>
<evidence type="ECO:0000256" key="1">
    <source>
        <dbReference type="SAM" id="SignalP"/>
    </source>
</evidence>
<protein>
    <recommendedName>
        <fullName evidence="4">Ferritin</fullName>
    </recommendedName>
</protein>